<sequence>MGLTQHQQTAAILRDQVREAAIDFPAFDQRVRACQLERCRATCCHDGVYLSSEEREHIEQLVAEQPQAFADLETPVESLFETTGRGRTKTRAVPSAVDLLAKDYPSHFPRTRCAFLDELGRCAIQRYSMAHGFDPWFHKPLTCWLHPLLVKSGRRGERPVLTLPSPENDPQKAPGYAGFSSCTHCGRPDPDGQPAKVALAPELERLSMICGRDLLGELNAEEVC</sequence>
<dbReference type="EMBL" id="CP066776">
    <property type="protein sequence ID" value="QQL45042.1"/>
    <property type="molecule type" value="Genomic_DNA"/>
</dbReference>
<gene>
    <name evidence="2" type="ORF">G3M56_000190</name>
</gene>
<dbReference type="AlphaFoldDB" id="A0A6B3LDB2"/>
<dbReference type="InterPro" id="IPR021458">
    <property type="entry name" value="Rv0495c"/>
</dbReference>
<evidence type="ECO:0000313" key="2">
    <source>
        <dbReference type="EMBL" id="QQL45042.1"/>
    </source>
</evidence>
<protein>
    <submittedName>
        <fullName evidence="2">Uncharacterized protein</fullName>
    </submittedName>
</protein>
<evidence type="ECO:0000313" key="3">
    <source>
        <dbReference type="Proteomes" id="UP000475117"/>
    </source>
</evidence>
<proteinExistence type="inferred from homology"/>
<comment type="similarity">
    <text evidence="1">Belongs to the Rv0495c family.</text>
</comment>
<dbReference type="RefSeq" id="WP_164364910.1">
    <property type="nucleotide sequence ID" value="NZ_CP066776.1"/>
</dbReference>
<keyword evidence="3" id="KW-1185">Reference proteome</keyword>
<dbReference type="Pfam" id="PF11307">
    <property type="entry name" value="DUF3109"/>
    <property type="match status" value="1"/>
</dbReference>
<dbReference type="KEGG" id="soa:G3M56_000190"/>
<organism evidence="2 3">
    <name type="scientific">Sulfuriroseicoccus oceanibius</name>
    <dbReference type="NCBI Taxonomy" id="2707525"/>
    <lineage>
        <taxon>Bacteria</taxon>
        <taxon>Pseudomonadati</taxon>
        <taxon>Verrucomicrobiota</taxon>
        <taxon>Verrucomicrobiia</taxon>
        <taxon>Verrucomicrobiales</taxon>
        <taxon>Verrucomicrobiaceae</taxon>
        <taxon>Sulfuriroseicoccus</taxon>
    </lineage>
</organism>
<dbReference type="Proteomes" id="UP000475117">
    <property type="component" value="Chromosome"/>
</dbReference>
<accession>A0A6B3LDB2</accession>
<evidence type="ECO:0000256" key="1">
    <source>
        <dbReference type="ARBA" id="ARBA00093770"/>
    </source>
</evidence>
<name>A0A6B3LDB2_9BACT</name>
<reference evidence="2 3" key="1">
    <citation type="submission" date="2020-12" db="EMBL/GenBank/DDBJ databases">
        <title>Sulforoseuscoccus oceanibium gen. nov., sp. nov., a representative of the phylum Verrucomicrobia with special cytoplasmic membrane, and proposal of Sulforoseuscoccusaceae fam. nov.</title>
        <authorList>
            <person name="Xi F."/>
        </authorList>
    </citation>
    <scope>NUCLEOTIDE SEQUENCE [LARGE SCALE GENOMIC DNA]</scope>
    <source>
        <strain evidence="2 3">T37</strain>
    </source>
</reference>